<keyword evidence="4 11" id="KW-0240">DNA-directed RNA polymerase</keyword>
<evidence type="ECO:0000256" key="5">
    <source>
        <dbReference type="ARBA" id="ARBA00022679"/>
    </source>
</evidence>
<dbReference type="GO" id="GO:0046983">
    <property type="term" value="F:protein dimerization activity"/>
    <property type="evidence" value="ECO:0007669"/>
    <property type="project" value="InterPro"/>
</dbReference>
<evidence type="ECO:0000259" key="12">
    <source>
        <dbReference type="SMART" id="SM00662"/>
    </source>
</evidence>
<reference evidence="13 14" key="1">
    <citation type="journal article" date="2015" name="Nature">
        <title>rRNA introns, odd ribosomes, and small enigmatic genomes across a large radiation of phyla.</title>
        <authorList>
            <person name="Brown C.T."/>
            <person name="Hug L.A."/>
            <person name="Thomas B.C."/>
            <person name="Sharon I."/>
            <person name="Castelle C.J."/>
            <person name="Singh A."/>
            <person name="Wilkins M.J."/>
            <person name="Williams K.H."/>
            <person name="Banfield J.F."/>
        </authorList>
    </citation>
    <scope>NUCLEOTIDE SEQUENCE [LARGE SCALE GENOMIC DNA]</scope>
</reference>
<feature type="domain" description="DNA-directed RNA polymerase RpoA/D/Rpb3-type" evidence="12">
    <location>
        <begin position="17"/>
        <end position="223"/>
    </location>
</feature>
<dbReference type="SUPFAM" id="SSF47789">
    <property type="entry name" value="C-terminal domain of RNA polymerase alpha subunit"/>
    <property type="match status" value="1"/>
</dbReference>
<dbReference type="SUPFAM" id="SSF56553">
    <property type="entry name" value="Insert subdomain of RNA polymerase alpha subunit"/>
    <property type="match status" value="1"/>
</dbReference>
<comment type="function">
    <text evidence="11">DNA-dependent RNA polymerase catalyzes the transcription of DNA into RNA using the four ribonucleoside triphosphates as substrates.</text>
</comment>
<keyword evidence="5 11" id="KW-0808">Transferase</keyword>
<dbReference type="GO" id="GO:0000428">
    <property type="term" value="C:DNA-directed RNA polymerase complex"/>
    <property type="evidence" value="ECO:0007669"/>
    <property type="project" value="UniProtKB-KW"/>
</dbReference>
<dbReference type="InterPro" id="IPR011773">
    <property type="entry name" value="DNA-dir_RpoA"/>
</dbReference>
<dbReference type="InterPro" id="IPR036643">
    <property type="entry name" value="RNApol_insert_sf"/>
</dbReference>
<gene>
    <name evidence="11" type="primary">rpoA</name>
    <name evidence="13" type="ORF">UW23_C0009G0016</name>
</gene>
<dbReference type="Gene3D" id="2.170.120.12">
    <property type="entry name" value="DNA-directed RNA polymerase, insert domain"/>
    <property type="match status" value="1"/>
</dbReference>
<dbReference type="Pfam" id="PF03118">
    <property type="entry name" value="RNA_pol_A_CTD"/>
    <property type="match status" value="1"/>
</dbReference>
<evidence type="ECO:0000313" key="13">
    <source>
        <dbReference type="EMBL" id="KKT35928.1"/>
    </source>
</evidence>
<dbReference type="GO" id="GO:0003677">
    <property type="term" value="F:DNA binding"/>
    <property type="evidence" value="ECO:0007669"/>
    <property type="project" value="UniProtKB-UniRule"/>
</dbReference>
<protein>
    <recommendedName>
        <fullName evidence="3 11">DNA-directed RNA polymerase subunit alpha</fullName>
        <shortName evidence="11">RNAP subunit alpha</shortName>
        <ecNumber evidence="2 11">2.7.7.6</ecNumber>
    </recommendedName>
    <alternativeName>
        <fullName evidence="9 11">RNA polymerase subunit alpha</fullName>
    </alternativeName>
    <alternativeName>
        <fullName evidence="8 11">Transcriptase subunit alpha</fullName>
    </alternativeName>
</protein>
<dbReference type="CDD" id="cd06928">
    <property type="entry name" value="RNAP_alpha_NTD"/>
    <property type="match status" value="1"/>
</dbReference>
<evidence type="ECO:0000256" key="9">
    <source>
        <dbReference type="ARBA" id="ARBA00033070"/>
    </source>
</evidence>
<dbReference type="Pfam" id="PF01000">
    <property type="entry name" value="RNA_pol_A_bac"/>
    <property type="match status" value="1"/>
</dbReference>
<dbReference type="SMART" id="SM00662">
    <property type="entry name" value="RPOLD"/>
    <property type="match status" value="1"/>
</dbReference>
<dbReference type="GO" id="GO:0003899">
    <property type="term" value="F:DNA-directed RNA polymerase activity"/>
    <property type="evidence" value="ECO:0007669"/>
    <property type="project" value="UniProtKB-UniRule"/>
</dbReference>
<evidence type="ECO:0000256" key="11">
    <source>
        <dbReference type="HAMAP-Rule" id="MF_00059"/>
    </source>
</evidence>
<evidence type="ECO:0000256" key="4">
    <source>
        <dbReference type="ARBA" id="ARBA00022478"/>
    </source>
</evidence>
<dbReference type="Gene3D" id="1.10.150.20">
    <property type="entry name" value="5' to 3' exonuclease, C-terminal subdomain"/>
    <property type="match status" value="1"/>
</dbReference>
<comment type="caution">
    <text evidence="13">The sequence shown here is derived from an EMBL/GenBank/DDBJ whole genome shotgun (WGS) entry which is preliminary data.</text>
</comment>
<dbReference type="InterPro" id="IPR011260">
    <property type="entry name" value="RNAP_asu_C"/>
</dbReference>
<dbReference type="PATRIC" id="fig|1618376.3.peg.323"/>
<keyword evidence="7 11" id="KW-0804">Transcription</keyword>
<comment type="catalytic activity">
    <reaction evidence="10 11">
        <text>RNA(n) + a ribonucleoside 5'-triphosphate = RNA(n+1) + diphosphate</text>
        <dbReference type="Rhea" id="RHEA:21248"/>
        <dbReference type="Rhea" id="RHEA-COMP:14527"/>
        <dbReference type="Rhea" id="RHEA-COMP:17342"/>
        <dbReference type="ChEBI" id="CHEBI:33019"/>
        <dbReference type="ChEBI" id="CHEBI:61557"/>
        <dbReference type="ChEBI" id="CHEBI:140395"/>
        <dbReference type="EC" id="2.7.7.6"/>
    </reaction>
</comment>
<dbReference type="Gene3D" id="3.30.1360.10">
    <property type="entry name" value="RNA polymerase, RBP11-like subunit"/>
    <property type="match status" value="1"/>
</dbReference>
<evidence type="ECO:0000256" key="2">
    <source>
        <dbReference type="ARBA" id="ARBA00012418"/>
    </source>
</evidence>
<evidence type="ECO:0000256" key="6">
    <source>
        <dbReference type="ARBA" id="ARBA00022695"/>
    </source>
</evidence>
<dbReference type="EC" id="2.7.7.6" evidence="2 11"/>
<dbReference type="Proteomes" id="UP000034069">
    <property type="component" value="Unassembled WGS sequence"/>
</dbReference>
<comment type="subunit">
    <text evidence="11">Homodimer. The RNAP catalytic core consists of 2 alpha, 1 beta, 1 beta' and 1 omega subunit. When a sigma factor is associated with the core the holoenzyme is formed, which can initiate transcription.</text>
</comment>
<dbReference type="HAMAP" id="MF_00059">
    <property type="entry name" value="RNApol_bact_RpoA"/>
    <property type="match status" value="1"/>
</dbReference>
<feature type="region of interest" description="Alpha C-terminal domain (alpha-CTD)" evidence="11">
    <location>
        <begin position="230"/>
        <end position="301"/>
    </location>
</feature>
<sequence>MLQPNFKVTTKDTGVNAAQIIIEPLPQNFGHTLGNSLRRILLTSLEGGSATSIKVDGVPHQFSTLSGLREDILDLILNLKTVNFAIDTDEIKNVKLHVSGEKEIKASDLDCPTGVTVTNPDKVLCHLTSPKAKINAVITVARGMGYVPAEEHTSEEIGVIPLDSSFSPVISASYTIEATRVGRSTAFDKIKLQLVTDGSITPLDAFKEASRLLTDYSAYVNSEEAYLIEVKPKASTLATGGYVDDLDLPTRVLNALKKADIVKLSDLKSLSLSDLHKVKNLGEKSAAQVVEKAAEKGITIA</sequence>
<dbReference type="Pfam" id="PF01193">
    <property type="entry name" value="RNA_pol_L"/>
    <property type="match status" value="1"/>
</dbReference>
<dbReference type="SUPFAM" id="SSF55257">
    <property type="entry name" value="RBP11-like subunits of RNA polymerase"/>
    <property type="match status" value="1"/>
</dbReference>
<dbReference type="GO" id="GO:0005737">
    <property type="term" value="C:cytoplasm"/>
    <property type="evidence" value="ECO:0007669"/>
    <property type="project" value="UniProtKB-ARBA"/>
</dbReference>
<keyword evidence="6 11" id="KW-0548">Nucleotidyltransferase</keyword>
<name>A0A0G1GNK5_9BACT</name>
<evidence type="ECO:0000256" key="10">
    <source>
        <dbReference type="ARBA" id="ARBA00048552"/>
    </source>
</evidence>
<dbReference type="InterPro" id="IPR011262">
    <property type="entry name" value="DNA-dir_RNA_pol_insert"/>
</dbReference>
<dbReference type="EMBL" id="LCHN01000009">
    <property type="protein sequence ID" value="KKT35928.1"/>
    <property type="molecule type" value="Genomic_DNA"/>
</dbReference>
<dbReference type="NCBIfam" id="TIGR02027">
    <property type="entry name" value="rpoA"/>
    <property type="match status" value="1"/>
</dbReference>
<evidence type="ECO:0000256" key="1">
    <source>
        <dbReference type="ARBA" id="ARBA00007123"/>
    </source>
</evidence>
<evidence type="ECO:0000256" key="8">
    <source>
        <dbReference type="ARBA" id="ARBA00032524"/>
    </source>
</evidence>
<dbReference type="FunFam" id="2.170.120.12:FF:000001">
    <property type="entry name" value="DNA-directed RNA polymerase subunit alpha"/>
    <property type="match status" value="1"/>
</dbReference>
<comment type="domain">
    <text evidence="11">The N-terminal domain is essential for RNAP assembly and basal transcription, whereas the C-terminal domain is involved in interaction with transcriptional regulators and with upstream promoter elements.</text>
</comment>
<feature type="region of interest" description="Alpha N-terminal domain (alpha-NTD)" evidence="11">
    <location>
        <begin position="1"/>
        <end position="222"/>
    </location>
</feature>
<evidence type="ECO:0000256" key="3">
    <source>
        <dbReference type="ARBA" id="ARBA00015972"/>
    </source>
</evidence>
<proteinExistence type="inferred from homology"/>
<dbReference type="InterPro" id="IPR036603">
    <property type="entry name" value="RBP11-like"/>
</dbReference>
<evidence type="ECO:0000313" key="14">
    <source>
        <dbReference type="Proteomes" id="UP000034069"/>
    </source>
</evidence>
<dbReference type="InterPro" id="IPR011263">
    <property type="entry name" value="DNA-dir_RNA_pol_RpoA/D/Rpb3"/>
</dbReference>
<evidence type="ECO:0000256" key="7">
    <source>
        <dbReference type="ARBA" id="ARBA00023163"/>
    </source>
</evidence>
<accession>A0A0G1GNK5</accession>
<dbReference type="AlphaFoldDB" id="A0A0G1GNK5"/>
<organism evidence="13 14">
    <name type="scientific">Candidatus Collierbacteria bacterium GW2011_GWA1_44_12</name>
    <dbReference type="NCBI Taxonomy" id="1618376"/>
    <lineage>
        <taxon>Bacteria</taxon>
        <taxon>Candidatus Collieribacteriota</taxon>
    </lineage>
</organism>
<comment type="similarity">
    <text evidence="1 11">Belongs to the RNA polymerase alpha chain family.</text>
</comment>
<dbReference type="GO" id="GO:0006351">
    <property type="term" value="P:DNA-templated transcription"/>
    <property type="evidence" value="ECO:0007669"/>
    <property type="project" value="UniProtKB-UniRule"/>
</dbReference>